<feature type="active site" description="Electrophile" evidence="7">
    <location>
        <position position="98"/>
    </location>
</feature>
<protein>
    <recommendedName>
        <fullName evidence="7 8">Triosephosphate isomerase</fullName>
        <shortName evidence="7">TIM</shortName>
        <shortName evidence="7">TPI</shortName>
        <ecNumber evidence="7 8">5.3.1.1</ecNumber>
    </recommendedName>
    <alternativeName>
        <fullName evidence="7">Triose-phosphate isomerase</fullName>
    </alternativeName>
</protein>
<evidence type="ECO:0000256" key="5">
    <source>
        <dbReference type="ARBA" id="ARBA00023152"/>
    </source>
</evidence>
<dbReference type="UniPathway" id="UPA00109">
    <property type="reaction ID" value="UER00189"/>
</dbReference>
<dbReference type="PANTHER" id="PTHR21139">
    <property type="entry name" value="TRIOSEPHOSPHATE ISOMERASE"/>
    <property type="match status" value="1"/>
</dbReference>
<comment type="pathway">
    <text evidence="7 8">Carbohydrate biosynthesis; gluconeogenesis.</text>
</comment>
<name>A0A7D4QAK3_9SPHI</name>
<dbReference type="NCBIfam" id="TIGR00419">
    <property type="entry name" value="tim"/>
    <property type="match status" value="1"/>
</dbReference>
<evidence type="ECO:0000256" key="6">
    <source>
        <dbReference type="ARBA" id="ARBA00023235"/>
    </source>
</evidence>
<evidence type="ECO:0000256" key="7">
    <source>
        <dbReference type="HAMAP-Rule" id="MF_00147"/>
    </source>
</evidence>
<gene>
    <name evidence="7" type="primary">tpiA</name>
    <name evidence="9" type="ORF">HQ865_14280</name>
</gene>
<keyword evidence="5 7" id="KW-0324">Glycolysis</keyword>
<feature type="binding site" evidence="7">
    <location>
        <begin position="237"/>
        <end position="238"/>
    </location>
    <ligand>
        <name>substrate</name>
    </ligand>
</feature>
<dbReference type="PROSITE" id="PS51440">
    <property type="entry name" value="TIM_2"/>
    <property type="match status" value="1"/>
</dbReference>
<dbReference type="InterPro" id="IPR000652">
    <property type="entry name" value="Triosephosphate_isomerase"/>
</dbReference>
<dbReference type="GO" id="GO:0006096">
    <property type="term" value="P:glycolytic process"/>
    <property type="evidence" value="ECO:0007669"/>
    <property type="project" value="UniProtKB-UniRule"/>
</dbReference>
<dbReference type="Proteomes" id="UP000505355">
    <property type="component" value="Chromosome"/>
</dbReference>
<dbReference type="Gene3D" id="3.20.20.70">
    <property type="entry name" value="Aldolase class I"/>
    <property type="match status" value="1"/>
</dbReference>
<dbReference type="AlphaFoldDB" id="A0A7D4QAK3"/>
<feature type="binding site" evidence="7">
    <location>
        <position position="216"/>
    </location>
    <ligand>
        <name>substrate</name>
    </ligand>
</feature>
<comment type="similarity">
    <text evidence="2 7 8">Belongs to the triosephosphate isomerase family.</text>
</comment>
<sequence length="254" mass="27821">MRKKIVAGNWKMNMDYNEGLSLFSEVVNMVKDEVTGQQQAVVCSPFIHLHSLVQMAKGYHKVAIGAQNAHQAESGAYTGEISAKMINSVGAAYVILGHSERRQYFGEDNALLAKKTDTVLANGLKPIFCIGETLDERNTEKHFDVIKSQLEEGIFHLDEAHFSQLVIAYEPVWAIGTGVTATSAQAQEIHAFIRKEIAAKYNQQVADNMTILYGGSCNPKNAAELFAQPDIDGGLIGGASLKSRDFVDIVKVFN</sequence>
<dbReference type="InterPro" id="IPR022896">
    <property type="entry name" value="TrioseP_Isoase_bac/euk"/>
</dbReference>
<dbReference type="PROSITE" id="PS00171">
    <property type="entry name" value="TIM_1"/>
    <property type="match status" value="1"/>
</dbReference>
<dbReference type="GO" id="GO:0005829">
    <property type="term" value="C:cytosol"/>
    <property type="evidence" value="ECO:0007669"/>
    <property type="project" value="TreeGrafter"/>
</dbReference>
<organism evidence="9 10">
    <name type="scientific">Mucilaginibacter mali</name>
    <dbReference type="NCBI Taxonomy" id="2740462"/>
    <lineage>
        <taxon>Bacteria</taxon>
        <taxon>Pseudomonadati</taxon>
        <taxon>Bacteroidota</taxon>
        <taxon>Sphingobacteriia</taxon>
        <taxon>Sphingobacteriales</taxon>
        <taxon>Sphingobacteriaceae</taxon>
        <taxon>Mucilaginibacter</taxon>
    </lineage>
</organism>
<evidence type="ECO:0000256" key="3">
    <source>
        <dbReference type="ARBA" id="ARBA00022432"/>
    </source>
</evidence>
<evidence type="ECO:0000256" key="1">
    <source>
        <dbReference type="ARBA" id="ARBA00004680"/>
    </source>
</evidence>
<dbReference type="UniPathway" id="UPA00138"/>
<keyword evidence="3 7" id="KW-0312">Gluconeogenesis</keyword>
<dbReference type="KEGG" id="mmab:HQ865_14280"/>
<evidence type="ECO:0000256" key="8">
    <source>
        <dbReference type="RuleBase" id="RU363013"/>
    </source>
</evidence>
<evidence type="ECO:0000313" key="10">
    <source>
        <dbReference type="Proteomes" id="UP000505355"/>
    </source>
</evidence>
<dbReference type="GO" id="GO:0046166">
    <property type="term" value="P:glyceraldehyde-3-phosphate biosynthetic process"/>
    <property type="evidence" value="ECO:0007669"/>
    <property type="project" value="TreeGrafter"/>
</dbReference>
<evidence type="ECO:0000313" key="9">
    <source>
        <dbReference type="EMBL" id="QKJ30865.1"/>
    </source>
</evidence>
<dbReference type="EC" id="5.3.1.1" evidence="7 8"/>
<feature type="binding site" evidence="7">
    <location>
        <begin position="9"/>
        <end position="11"/>
    </location>
    <ligand>
        <name>substrate</name>
    </ligand>
</feature>
<dbReference type="SUPFAM" id="SSF51351">
    <property type="entry name" value="Triosephosphate isomerase (TIM)"/>
    <property type="match status" value="1"/>
</dbReference>
<dbReference type="GO" id="GO:0006094">
    <property type="term" value="P:gluconeogenesis"/>
    <property type="evidence" value="ECO:0007669"/>
    <property type="project" value="UniProtKB-UniRule"/>
</dbReference>
<dbReference type="InterPro" id="IPR013785">
    <property type="entry name" value="Aldolase_TIM"/>
</dbReference>
<feature type="active site" description="Proton acceptor" evidence="7">
    <location>
        <position position="170"/>
    </location>
</feature>
<comment type="catalytic activity">
    <reaction evidence="7 8">
        <text>D-glyceraldehyde 3-phosphate = dihydroxyacetone phosphate</text>
        <dbReference type="Rhea" id="RHEA:18585"/>
        <dbReference type="ChEBI" id="CHEBI:57642"/>
        <dbReference type="ChEBI" id="CHEBI:59776"/>
        <dbReference type="EC" id="5.3.1.1"/>
    </reaction>
</comment>
<accession>A0A7D4QAK3</accession>
<dbReference type="CDD" id="cd00311">
    <property type="entry name" value="TIM"/>
    <property type="match status" value="1"/>
</dbReference>
<dbReference type="GO" id="GO:0019563">
    <property type="term" value="P:glycerol catabolic process"/>
    <property type="evidence" value="ECO:0007669"/>
    <property type="project" value="TreeGrafter"/>
</dbReference>
<comment type="function">
    <text evidence="7">Involved in the gluconeogenesis. Catalyzes stereospecifically the conversion of dihydroxyacetone phosphate (DHAP) to D-glyceraldehyde-3-phosphate (G3P).</text>
</comment>
<dbReference type="InterPro" id="IPR035990">
    <property type="entry name" value="TIM_sf"/>
</dbReference>
<dbReference type="HAMAP" id="MF_00147_B">
    <property type="entry name" value="TIM_B"/>
    <property type="match status" value="1"/>
</dbReference>
<keyword evidence="6 7" id="KW-0413">Isomerase</keyword>
<comment type="subunit">
    <text evidence="7 8">Homodimer.</text>
</comment>
<comment type="subcellular location">
    <subcellularLocation>
        <location evidence="7 8">Cytoplasm</location>
    </subcellularLocation>
</comment>
<keyword evidence="10" id="KW-1185">Reference proteome</keyword>
<dbReference type="PANTHER" id="PTHR21139:SF42">
    <property type="entry name" value="TRIOSEPHOSPHATE ISOMERASE"/>
    <property type="match status" value="1"/>
</dbReference>
<dbReference type="InterPro" id="IPR020861">
    <property type="entry name" value="Triosephosphate_isomerase_AS"/>
</dbReference>
<dbReference type="EMBL" id="CP054139">
    <property type="protein sequence ID" value="QKJ30865.1"/>
    <property type="molecule type" value="Genomic_DNA"/>
</dbReference>
<evidence type="ECO:0000256" key="4">
    <source>
        <dbReference type="ARBA" id="ARBA00022490"/>
    </source>
</evidence>
<keyword evidence="4 7" id="KW-0963">Cytoplasm</keyword>
<comment type="pathway">
    <text evidence="1 7 8">Carbohydrate degradation; glycolysis; D-glyceraldehyde 3-phosphate from glycerone phosphate: step 1/1.</text>
</comment>
<reference evidence="9 10" key="1">
    <citation type="submission" date="2020-05" db="EMBL/GenBank/DDBJ databases">
        <title>Mucilaginibacter mali sp. nov.</title>
        <authorList>
            <person name="Kim H.S."/>
            <person name="Lee K.C."/>
            <person name="Suh M.K."/>
            <person name="Kim J.-S."/>
            <person name="Han K.-I."/>
            <person name="Eom M.K."/>
            <person name="Shin Y.K."/>
            <person name="Lee J.-S."/>
        </authorList>
    </citation>
    <scope>NUCLEOTIDE SEQUENCE [LARGE SCALE GENOMIC DNA]</scope>
    <source>
        <strain evidence="9 10">G2-14</strain>
    </source>
</reference>
<evidence type="ECO:0000256" key="2">
    <source>
        <dbReference type="ARBA" id="ARBA00007422"/>
    </source>
</evidence>
<feature type="binding site" evidence="7">
    <location>
        <position position="176"/>
    </location>
    <ligand>
        <name>substrate</name>
    </ligand>
</feature>
<dbReference type="RefSeq" id="WP_173415535.1">
    <property type="nucleotide sequence ID" value="NZ_CP054139.1"/>
</dbReference>
<proteinExistence type="inferred from homology"/>
<dbReference type="GO" id="GO:0004807">
    <property type="term" value="F:triose-phosphate isomerase activity"/>
    <property type="evidence" value="ECO:0007669"/>
    <property type="project" value="UniProtKB-UniRule"/>
</dbReference>
<dbReference type="Pfam" id="PF00121">
    <property type="entry name" value="TIM"/>
    <property type="match status" value="1"/>
</dbReference>
<dbReference type="FunFam" id="3.20.20.70:FF:000016">
    <property type="entry name" value="Triosephosphate isomerase"/>
    <property type="match status" value="1"/>
</dbReference>